<dbReference type="Proteomes" id="UP001203207">
    <property type="component" value="Unassembled WGS sequence"/>
</dbReference>
<comment type="caution">
    <text evidence="1">The sequence shown here is derived from an EMBL/GenBank/DDBJ whole genome shotgun (WGS) entry which is preliminary data.</text>
</comment>
<evidence type="ECO:0000313" key="1">
    <source>
        <dbReference type="EMBL" id="MCL9816588.1"/>
    </source>
</evidence>
<proteinExistence type="predicted"/>
<protein>
    <submittedName>
        <fullName evidence="1">Uncharacterized protein</fullName>
    </submittedName>
</protein>
<sequence>MSTQISVIQAKLNTYEAGIETKLSFKMSTPLITDFGIFAAQTTQLGEEVDA</sequence>
<dbReference type="EMBL" id="JAKRVX010000002">
    <property type="protein sequence ID" value="MCL9816588.1"/>
    <property type="molecule type" value="Genomic_DNA"/>
</dbReference>
<gene>
    <name evidence="1" type="ORF">AArcSt2_06475</name>
</gene>
<evidence type="ECO:0000313" key="2">
    <source>
        <dbReference type="Proteomes" id="UP001203207"/>
    </source>
</evidence>
<keyword evidence="2" id="KW-1185">Reference proteome</keyword>
<organism evidence="1 2">
    <name type="scientific">Natronocalculus amylovorans</name>
    <dbReference type="NCBI Taxonomy" id="2917812"/>
    <lineage>
        <taxon>Archaea</taxon>
        <taxon>Methanobacteriati</taxon>
        <taxon>Methanobacteriota</taxon>
        <taxon>Stenosarchaea group</taxon>
        <taxon>Halobacteria</taxon>
        <taxon>Halobacteriales</taxon>
        <taxon>Haloferacaceae</taxon>
        <taxon>Natronocalculus</taxon>
    </lineage>
</organism>
<accession>A0AAE3FX21</accession>
<reference evidence="1" key="2">
    <citation type="submission" date="2022-02" db="EMBL/GenBank/DDBJ databases">
        <authorList>
            <person name="Elcheninov A.G."/>
            <person name="Sorokin D.Y."/>
            <person name="Kublanov I.V."/>
        </authorList>
    </citation>
    <scope>NUCLEOTIDE SEQUENCE</scope>
    <source>
        <strain evidence="1">AArc-St2</strain>
    </source>
</reference>
<name>A0AAE3FX21_9EURY</name>
<dbReference type="AlphaFoldDB" id="A0AAE3FX21"/>
<reference evidence="1" key="1">
    <citation type="journal article" date="2022" name="Syst. Appl. Microbiol.">
        <title>Natronocalculus amylovorans gen. nov., sp. nov., and Natranaeroarchaeum aerophilus sp. nov., dominant culturable amylolytic natronoarchaea from hypersaline soda lakes in southwestern Siberia.</title>
        <authorList>
            <person name="Sorokin D.Y."/>
            <person name="Elcheninov A.G."/>
            <person name="Khizhniak T.V."/>
            <person name="Koenen M."/>
            <person name="Bale N.J."/>
            <person name="Damste J.S.S."/>
            <person name="Kublanov I.V."/>
        </authorList>
    </citation>
    <scope>NUCLEOTIDE SEQUENCE</scope>
    <source>
        <strain evidence="1">AArc-St2</strain>
    </source>
</reference>
<dbReference type="RefSeq" id="WP_250583480.1">
    <property type="nucleotide sequence ID" value="NZ_JAKRVX010000002.1"/>
</dbReference>